<dbReference type="PANTHER" id="PTHR35580">
    <property type="entry name" value="CELL SURFACE GLYCOPROTEIN (S-LAYER PROTEIN)-LIKE PROTEIN"/>
    <property type="match status" value="1"/>
</dbReference>
<feature type="transmembrane region" description="Helical" evidence="2">
    <location>
        <begin position="562"/>
        <end position="584"/>
    </location>
</feature>
<accession>A0AAE0GTC0</accession>
<keyword evidence="2" id="KW-1133">Transmembrane helix</keyword>
<feature type="region of interest" description="Disordered" evidence="1">
    <location>
        <begin position="528"/>
        <end position="559"/>
    </location>
</feature>
<evidence type="ECO:0000313" key="3">
    <source>
        <dbReference type="EMBL" id="KAK3283964.1"/>
    </source>
</evidence>
<comment type="caution">
    <text evidence="3">The sequence shown here is derived from an EMBL/GenBank/DDBJ whole genome shotgun (WGS) entry which is preliminary data.</text>
</comment>
<keyword evidence="4" id="KW-1185">Reference proteome</keyword>
<gene>
    <name evidence="3" type="ORF">CYMTET_8362</name>
</gene>
<feature type="non-terminal residue" evidence="3">
    <location>
        <position position="1"/>
    </location>
</feature>
<dbReference type="InterPro" id="IPR052918">
    <property type="entry name" value="Motility_Chemotaxis_Reg"/>
</dbReference>
<feature type="compositionally biased region" description="Acidic residues" evidence="1">
    <location>
        <begin position="542"/>
        <end position="559"/>
    </location>
</feature>
<dbReference type="PANTHER" id="PTHR35580:SF1">
    <property type="entry name" value="PHYTASE-LIKE DOMAIN-CONTAINING PROTEIN"/>
    <property type="match status" value="1"/>
</dbReference>
<evidence type="ECO:0000256" key="2">
    <source>
        <dbReference type="SAM" id="Phobius"/>
    </source>
</evidence>
<name>A0AAE0GTC0_9CHLO</name>
<dbReference type="AlphaFoldDB" id="A0AAE0GTC0"/>
<protein>
    <submittedName>
        <fullName evidence="3">Uncharacterized protein</fullName>
    </submittedName>
</protein>
<dbReference type="EMBL" id="LGRX02002564">
    <property type="protein sequence ID" value="KAK3283964.1"/>
    <property type="molecule type" value="Genomic_DNA"/>
</dbReference>
<keyword evidence="2" id="KW-0472">Membrane</keyword>
<evidence type="ECO:0000256" key="1">
    <source>
        <dbReference type="SAM" id="MobiDB-lite"/>
    </source>
</evidence>
<organism evidence="3 4">
    <name type="scientific">Cymbomonas tetramitiformis</name>
    <dbReference type="NCBI Taxonomy" id="36881"/>
    <lineage>
        <taxon>Eukaryota</taxon>
        <taxon>Viridiplantae</taxon>
        <taxon>Chlorophyta</taxon>
        <taxon>Pyramimonadophyceae</taxon>
        <taxon>Pyramimonadales</taxon>
        <taxon>Pyramimonadaceae</taxon>
        <taxon>Cymbomonas</taxon>
    </lineage>
</organism>
<proteinExistence type="predicted"/>
<dbReference type="Proteomes" id="UP001190700">
    <property type="component" value="Unassembled WGS sequence"/>
</dbReference>
<sequence length="631" mass="68001">LTFEGTALWTVDGGGDADDHGHGLAVDQTSKDMMLVGVFDSANFTFGEAVIRNYVDDNLDYLSRNDTTWFYSNESQYTLSDAFILRLDVTAAVTWSVHGAGMYNEYAQGADFDKDGNVYVTGHFQSVNFLVNGEVTLRPSAVQDKREYMNLVEGTDNVYQHRNDDDVFVLKLSPEGSLLWAISAGGRKVDEGRALVVDHLYPNSPVYVVGHWNSPNSTFGAMTYLSAGLHDRADTFVMKVSHAGTVQWTSVGGGDENDIARAVTIDKEGDVFVTGSFQETASFGPWVMEAHPAASPAAEYGMDTFVMKLWAADGGVDHVLQLGGEGLDKGYGISATGEVAGPQSLFVAGYFDSVDTFATFGRFRTDLKNTENRINMFVSKMLPTKVPPASTPAHRALLHLPHHHLLSPLPPPPLPPVRASVIVSLAFPTTTVPDGFESNVTERMVVLYSGAVLTQLTARDVSLISNVTNQGSLEVVMEVILASALEAEAYAGAADSRLVQTFAQNQYFDDIGPPTVLRIEQYATVDTEGTNNTALEVRSGEPEEEPSPPESDAADGDDDDEAFVYGIAAAMFLASAFIVTALWYTLLRTSPAATGGEIGNGQAAQRVHPVPDEPEAALVVKEEQADLGLLD</sequence>
<keyword evidence="2" id="KW-0812">Transmembrane</keyword>
<evidence type="ECO:0000313" key="4">
    <source>
        <dbReference type="Proteomes" id="UP001190700"/>
    </source>
</evidence>
<reference evidence="3 4" key="1">
    <citation type="journal article" date="2015" name="Genome Biol. Evol.">
        <title>Comparative Genomics of a Bacterivorous Green Alga Reveals Evolutionary Causalities and Consequences of Phago-Mixotrophic Mode of Nutrition.</title>
        <authorList>
            <person name="Burns J.A."/>
            <person name="Paasch A."/>
            <person name="Narechania A."/>
            <person name="Kim E."/>
        </authorList>
    </citation>
    <scope>NUCLEOTIDE SEQUENCE [LARGE SCALE GENOMIC DNA]</scope>
    <source>
        <strain evidence="3 4">PLY_AMNH</strain>
    </source>
</reference>